<feature type="compositionally biased region" description="Polar residues" evidence="1">
    <location>
        <begin position="97"/>
        <end position="107"/>
    </location>
</feature>
<gene>
    <name evidence="2" type="ORF">A0H81_01807</name>
</gene>
<sequence>MVNPDSVSIPTKNKSHDCLAILYPGALVSETYSFIPHSASPGTLMITNPTWIFRWSLGPPSTSSCCTISSTPGGSAIVHEGCFQRPLIPSDPDDVTQEPTLQSDEGY</sequence>
<dbReference type="AlphaFoldDB" id="A0A1C7MMM8"/>
<evidence type="ECO:0000313" key="3">
    <source>
        <dbReference type="Proteomes" id="UP000092993"/>
    </source>
</evidence>
<name>A0A1C7MMM8_GRIFR</name>
<proteinExistence type="predicted"/>
<protein>
    <submittedName>
        <fullName evidence="2">Uncharacterized protein</fullName>
    </submittedName>
</protein>
<keyword evidence="3" id="KW-1185">Reference proteome</keyword>
<comment type="caution">
    <text evidence="2">The sequence shown here is derived from an EMBL/GenBank/DDBJ whole genome shotgun (WGS) entry which is preliminary data.</text>
</comment>
<accession>A0A1C7MMM8</accession>
<feature type="region of interest" description="Disordered" evidence="1">
    <location>
        <begin position="86"/>
        <end position="107"/>
    </location>
</feature>
<organism evidence="2 3">
    <name type="scientific">Grifola frondosa</name>
    <name type="common">Maitake</name>
    <name type="synonym">Polyporus frondosus</name>
    <dbReference type="NCBI Taxonomy" id="5627"/>
    <lineage>
        <taxon>Eukaryota</taxon>
        <taxon>Fungi</taxon>
        <taxon>Dikarya</taxon>
        <taxon>Basidiomycota</taxon>
        <taxon>Agaricomycotina</taxon>
        <taxon>Agaricomycetes</taxon>
        <taxon>Polyporales</taxon>
        <taxon>Grifolaceae</taxon>
        <taxon>Grifola</taxon>
    </lineage>
</organism>
<evidence type="ECO:0000313" key="2">
    <source>
        <dbReference type="EMBL" id="OBZ77917.1"/>
    </source>
</evidence>
<dbReference type="EMBL" id="LUGG01000002">
    <property type="protein sequence ID" value="OBZ77917.1"/>
    <property type="molecule type" value="Genomic_DNA"/>
</dbReference>
<dbReference type="Proteomes" id="UP000092993">
    <property type="component" value="Unassembled WGS sequence"/>
</dbReference>
<evidence type="ECO:0000256" key="1">
    <source>
        <dbReference type="SAM" id="MobiDB-lite"/>
    </source>
</evidence>
<reference evidence="2 3" key="1">
    <citation type="submission" date="2016-03" db="EMBL/GenBank/DDBJ databases">
        <title>Whole genome sequencing of Grifola frondosa 9006-11.</title>
        <authorList>
            <person name="Min B."/>
            <person name="Park H."/>
            <person name="Kim J.-G."/>
            <person name="Cho H."/>
            <person name="Oh Y.-L."/>
            <person name="Kong W.-S."/>
            <person name="Choi I.-G."/>
        </authorList>
    </citation>
    <scope>NUCLEOTIDE SEQUENCE [LARGE SCALE GENOMIC DNA]</scope>
    <source>
        <strain evidence="2 3">9006-11</strain>
    </source>
</reference>